<feature type="region of interest" description="Disordered" evidence="1">
    <location>
        <begin position="168"/>
        <end position="199"/>
    </location>
</feature>
<dbReference type="EMBL" id="JAHMHS010000008">
    <property type="protein sequence ID" value="KAK1730162.1"/>
    <property type="molecule type" value="Genomic_DNA"/>
</dbReference>
<evidence type="ECO:0000313" key="2">
    <source>
        <dbReference type="EMBL" id="KAK1730162.1"/>
    </source>
</evidence>
<evidence type="ECO:0000313" key="3">
    <source>
        <dbReference type="Proteomes" id="UP001244207"/>
    </source>
</evidence>
<dbReference type="GeneID" id="85386908"/>
<keyword evidence="3" id="KW-1185">Reference proteome</keyword>
<dbReference type="Proteomes" id="UP001244207">
    <property type="component" value="Unassembled WGS sequence"/>
</dbReference>
<gene>
    <name evidence="2" type="ORF">BDZ83DRAFT_425853</name>
</gene>
<accession>A0AAD9D109</accession>
<reference evidence="2" key="1">
    <citation type="submission" date="2021-12" db="EMBL/GenBank/DDBJ databases">
        <title>Comparative genomics, transcriptomics and evolutionary studies reveal genomic signatures of adaptation to plant cell wall in hemibiotrophic fungi.</title>
        <authorList>
            <consortium name="DOE Joint Genome Institute"/>
            <person name="Baroncelli R."/>
            <person name="Diaz J.F."/>
            <person name="Benocci T."/>
            <person name="Peng M."/>
            <person name="Battaglia E."/>
            <person name="Haridas S."/>
            <person name="Andreopoulos W."/>
            <person name="Labutti K."/>
            <person name="Pangilinan J."/>
            <person name="Floch G.L."/>
            <person name="Makela M.R."/>
            <person name="Henrissat B."/>
            <person name="Grigoriev I.V."/>
            <person name="Crouch J.A."/>
            <person name="De Vries R.P."/>
            <person name="Sukno S.A."/>
            <person name="Thon M.R."/>
        </authorList>
    </citation>
    <scope>NUCLEOTIDE SEQUENCE</scope>
    <source>
        <strain evidence="2">CBS 112980</strain>
    </source>
</reference>
<dbReference type="AlphaFoldDB" id="A0AAD9D109"/>
<evidence type="ECO:0000256" key="1">
    <source>
        <dbReference type="SAM" id="MobiDB-lite"/>
    </source>
</evidence>
<proteinExistence type="predicted"/>
<comment type="caution">
    <text evidence="2">The sequence shown here is derived from an EMBL/GenBank/DDBJ whole genome shotgun (WGS) entry which is preliminary data.</text>
</comment>
<dbReference type="RefSeq" id="XP_060370217.1">
    <property type="nucleotide sequence ID" value="XM_060503009.1"/>
</dbReference>
<name>A0AAD9D109_GLOAC</name>
<sequence length="222" mass="24168">MSKFWFFVAGSAKVPHQYSLQTSLDFLLLLSSTPLNRRFTVVNSSVAGEKGFQREREDADEKDEEEESFEEVVVVESRELARLWPCGLSSGVDGECRRRVVVPKGSYSQSQQGEQQSVVVVVFNVGVDGCVAGAPGAVEYGQAMSSSAFASVVSVSSVVSVAVQPGVETPRRRRPRCRRWRRGRRGDDGSPSALSNRPVRAGVGVTSSLRVITDVERVIQSG</sequence>
<feature type="compositionally biased region" description="Basic residues" evidence="1">
    <location>
        <begin position="171"/>
        <end position="184"/>
    </location>
</feature>
<organism evidence="2 3">
    <name type="scientific">Glomerella acutata</name>
    <name type="common">Colletotrichum acutatum</name>
    <dbReference type="NCBI Taxonomy" id="27357"/>
    <lineage>
        <taxon>Eukaryota</taxon>
        <taxon>Fungi</taxon>
        <taxon>Dikarya</taxon>
        <taxon>Ascomycota</taxon>
        <taxon>Pezizomycotina</taxon>
        <taxon>Sordariomycetes</taxon>
        <taxon>Hypocreomycetidae</taxon>
        <taxon>Glomerellales</taxon>
        <taxon>Glomerellaceae</taxon>
        <taxon>Colletotrichum</taxon>
        <taxon>Colletotrichum acutatum species complex</taxon>
    </lineage>
</organism>
<protein>
    <submittedName>
        <fullName evidence="2">Uncharacterized protein</fullName>
    </submittedName>
</protein>